<dbReference type="AlphaFoldDB" id="A0A6J4TKN0"/>
<dbReference type="EMBL" id="CADCWB010000177">
    <property type="protein sequence ID" value="CAA9525853.1"/>
    <property type="molecule type" value="Genomic_DNA"/>
</dbReference>
<proteinExistence type="predicted"/>
<accession>A0A6J4TKN0</accession>
<protein>
    <submittedName>
        <fullName evidence="1">Uncharacterized protein</fullName>
    </submittedName>
</protein>
<sequence>MERSNFASAVSSLGRIDVEPEGSASAACQVLRPGHSDLHPARPWPSIPRPFLG</sequence>
<organism evidence="1">
    <name type="scientific">uncultured Sphingomonas sp</name>
    <dbReference type="NCBI Taxonomy" id="158754"/>
    <lineage>
        <taxon>Bacteria</taxon>
        <taxon>Pseudomonadati</taxon>
        <taxon>Pseudomonadota</taxon>
        <taxon>Alphaproteobacteria</taxon>
        <taxon>Sphingomonadales</taxon>
        <taxon>Sphingomonadaceae</taxon>
        <taxon>Sphingomonas</taxon>
        <taxon>environmental samples</taxon>
    </lineage>
</organism>
<reference evidence="1" key="1">
    <citation type="submission" date="2020-02" db="EMBL/GenBank/DDBJ databases">
        <authorList>
            <person name="Meier V. D."/>
        </authorList>
    </citation>
    <scope>NUCLEOTIDE SEQUENCE</scope>
    <source>
        <strain evidence="1">AVDCRST_MAG62</strain>
    </source>
</reference>
<evidence type="ECO:0000313" key="1">
    <source>
        <dbReference type="EMBL" id="CAA9525853.1"/>
    </source>
</evidence>
<gene>
    <name evidence="1" type="ORF">AVDCRST_MAG62-1456</name>
</gene>
<name>A0A6J4TKN0_9SPHN</name>